<dbReference type="Pfam" id="PF00361">
    <property type="entry name" value="Proton_antipo_M"/>
    <property type="match status" value="1"/>
</dbReference>
<dbReference type="InterPro" id="IPR001750">
    <property type="entry name" value="ND/Mrp_TM"/>
</dbReference>
<evidence type="ECO:0000256" key="2">
    <source>
        <dbReference type="ARBA" id="ARBA00004225"/>
    </source>
</evidence>
<feature type="transmembrane region" description="Helical" evidence="17">
    <location>
        <begin position="209"/>
        <end position="231"/>
    </location>
</feature>
<dbReference type="GO" id="GO:0042773">
    <property type="term" value="P:ATP synthesis coupled electron transport"/>
    <property type="evidence" value="ECO:0007669"/>
    <property type="project" value="InterPro"/>
</dbReference>
<feature type="transmembrane region" description="Helical" evidence="17">
    <location>
        <begin position="412"/>
        <end position="434"/>
    </location>
</feature>
<evidence type="ECO:0000256" key="7">
    <source>
        <dbReference type="ARBA" id="ARBA00022660"/>
    </source>
</evidence>
<dbReference type="InterPro" id="IPR003918">
    <property type="entry name" value="NADH_UbQ_OxRdtase"/>
</dbReference>
<evidence type="ECO:0000256" key="5">
    <source>
        <dbReference type="ARBA" id="ARBA00021006"/>
    </source>
</evidence>
<evidence type="ECO:0000256" key="8">
    <source>
        <dbReference type="ARBA" id="ARBA00022692"/>
    </source>
</evidence>
<organism evidence="19">
    <name type="scientific">Alobaldia tobae</name>
    <dbReference type="NCBI Taxonomy" id="2040484"/>
    <lineage>
        <taxon>Eukaryota</taxon>
        <taxon>Metazoa</taxon>
        <taxon>Ecdysozoa</taxon>
        <taxon>Arthropoda</taxon>
        <taxon>Hexapoda</taxon>
        <taxon>Insecta</taxon>
        <taxon>Pterygota</taxon>
        <taxon>Neoptera</taxon>
        <taxon>Paraneoptera</taxon>
        <taxon>Hemiptera</taxon>
        <taxon>Auchenorrhyncha</taxon>
        <taxon>Membracoidea</taxon>
        <taxon>Cicadellidae</taxon>
        <taxon>Deltocephalinae</taxon>
        <taxon>Deltocephalini</taxon>
        <taxon>Alobaldia</taxon>
    </lineage>
</organism>
<evidence type="ECO:0000256" key="3">
    <source>
        <dbReference type="ARBA" id="ARBA00009025"/>
    </source>
</evidence>
<evidence type="ECO:0000256" key="14">
    <source>
        <dbReference type="ARBA" id="ARBA00023128"/>
    </source>
</evidence>
<feature type="transmembrane region" description="Helical" evidence="17">
    <location>
        <begin position="174"/>
        <end position="197"/>
    </location>
</feature>
<feature type="transmembrane region" description="Helical" evidence="17">
    <location>
        <begin position="294"/>
        <end position="317"/>
    </location>
</feature>
<feature type="transmembrane region" description="Helical" evidence="17">
    <location>
        <begin position="266"/>
        <end position="288"/>
    </location>
</feature>
<keyword evidence="9" id="KW-1278">Translocase</keyword>
<evidence type="ECO:0000256" key="17">
    <source>
        <dbReference type="RuleBase" id="RU003297"/>
    </source>
</evidence>
<keyword evidence="12 17" id="KW-0520">NAD</keyword>
<feature type="transmembrane region" description="Helical" evidence="17">
    <location>
        <begin position="46"/>
        <end position="71"/>
    </location>
</feature>
<keyword evidence="14 17" id="KW-0496">Mitochondrion</keyword>
<keyword evidence="15 17" id="KW-0472">Membrane</keyword>
<gene>
    <name evidence="19" type="primary">nad4</name>
</gene>
<keyword evidence="8 17" id="KW-0812">Transmembrane</keyword>
<evidence type="ECO:0000259" key="18">
    <source>
        <dbReference type="Pfam" id="PF00361"/>
    </source>
</evidence>
<evidence type="ECO:0000313" key="19">
    <source>
        <dbReference type="EMBL" id="ATG83170.1"/>
    </source>
</evidence>
<dbReference type="GO" id="GO:0048039">
    <property type="term" value="F:ubiquinone binding"/>
    <property type="evidence" value="ECO:0007669"/>
    <property type="project" value="TreeGrafter"/>
</dbReference>
<feature type="domain" description="NADH:quinone oxidoreductase/Mrp antiporter transmembrane" evidence="18">
    <location>
        <begin position="102"/>
        <end position="387"/>
    </location>
</feature>
<dbReference type="GO" id="GO:0031966">
    <property type="term" value="C:mitochondrial membrane"/>
    <property type="evidence" value="ECO:0007669"/>
    <property type="project" value="UniProtKB-SubCell"/>
</dbReference>
<evidence type="ECO:0000256" key="4">
    <source>
        <dbReference type="ARBA" id="ARBA00012944"/>
    </source>
</evidence>
<keyword evidence="11 17" id="KW-1133">Transmembrane helix</keyword>
<dbReference type="EMBL" id="KY039116">
    <property type="protein sequence ID" value="ATG83170.1"/>
    <property type="molecule type" value="Genomic_DNA"/>
</dbReference>
<feature type="transmembrane region" description="Helical" evidence="17">
    <location>
        <begin position="133"/>
        <end position="154"/>
    </location>
</feature>
<reference evidence="19" key="1">
    <citation type="journal article" date="2017" name="Sci. Rep.">
        <title>Deep-level phylogeny of Cicadomorpha inferred from mitochondrial genomes sequenced by NGS.</title>
        <authorList>
            <person name="Song N."/>
            <person name="Cai W."/>
            <person name="Li H."/>
        </authorList>
    </citation>
    <scope>NUCLEOTIDE SEQUENCE</scope>
</reference>
<accession>A0A343KJ65</accession>
<dbReference type="PANTHER" id="PTHR43507:SF20">
    <property type="entry name" value="NADH-UBIQUINONE OXIDOREDUCTASE CHAIN 4"/>
    <property type="match status" value="1"/>
</dbReference>
<evidence type="ECO:0000256" key="13">
    <source>
        <dbReference type="ARBA" id="ARBA00023075"/>
    </source>
</evidence>
<dbReference type="PANTHER" id="PTHR43507">
    <property type="entry name" value="NADH-UBIQUINONE OXIDOREDUCTASE CHAIN 4"/>
    <property type="match status" value="1"/>
</dbReference>
<evidence type="ECO:0000256" key="1">
    <source>
        <dbReference type="ARBA" id="ARBA00003257"/>
    </source>
</evidence>
<feature type="transmembrane region" description="Helical" evidence="17">
    <location>
        <begin position="83"/>
        <end position="99"/>
    </location>
</feature>
<keyword evidence="13 17" id="KW-0830">Ubiquinone</keyword>
<evidence type="ECO:0000256" key="11">
    <source>
        <dbReference type="ARBA" id="ARBA00022989"/>
    </source>
</evidence>
<comment type="subcellular location">
    <subcellularLocation>
        <location evidence="2 17">Mitochondrion membrane</location>
        <topology evidence="2 17">Multi-pass membrane protein</topology>
    </subcellularLocation>
</comment>
<comment type="similarity">
    <text evidence="3 17">Belongs to the complex I subunit 4 family.</text>
</comment>
<dbReference type="PRINTS" id="PR01437">
    <property type="entry name" value="NUOXDRDTASE4"/>
</dbReference>
<proteinExistence type="inferred from homology"/>
<sequence>MMGIMLTIFFLIPLCLLSFSMLIQFTYLMTYMYMLFMGFYMYFSKISYLFGLDCFSYNLIILSLLVSSFMIMSMLDCKSMESYLVINILLLLFLFFIFGFLNFFYMYMCFEFVLIPLVILILGWGYQPERLMAGLYLFFYTVLVSLPLLGLLLFTYFHLGSMFFDYMIINSDFFLMYFVLILVFMVKFPMYLVHYWLPKAHVQAPVSGSMILAALMLKIGGYGLIRSMYIYEYMYLQYSYIWFSICLVGSLVISLVCFIQSDMKCLIAYSSISHMGMVVMGLMTMNSWGLLGSFFLMLGHGFCSSGLFYIANLFYTSTNSRSFYLNKGLLIYMPSCSMLMFLLCSFNMSCPPSMNFISEFMILMSMMNFWLGSSLFFLLISFFCACFSYYLYSFSQHGVYHNLYSFSSINILNFLCLFMHIIPLIMYPLIFLSVV</sequence>
<evidence type="ECO:0000256" key="16">
    <source>
        <dbReference type="ARBA" id="ARBA00049551"/>
    </source>
</evidence>
<feature type="transmembrane region" description="Helical" evidence="17">
    <location>
        <begin position="329"/>
        <end position="349"/>
    </location>
</feature>
<dbReference type="GO" id="GO:0003954">
    <property type="term" value="F:NADH dehydrogenase activity"/>
    <property type="evidence" value="ECO:0007669"/>
    <property type="project" value="TreeGrafter"/>
</dbReference>
<evidence type="ECO:0000256" key="9">
    <source>
        <dbReference type="ARBA" id="ARBA00022967"/>
    </source>
</evidence>
<evidence type="ECO:0000256" key="6">
    <source>
        <dbReference type="ARBA" id="ARBA00022448"/>
    </source>
</evidence>
<evidence type="ECO:0000256" key="15">
    <source>
        <dbReference type="ARBA" id="ARBA00023136"/>
    </source>
</evidence>
<name>A0A343KJ65_9HEMI</name>
<feature type="transmembrane region" description="Helical" evidence="17">
    <location>
        <begin position="237"/>
        <end position="259"/>
    </location>
</feature>
<evidence type="ECO:0000256" key="10">
    <source>
        <dbReference type="ARBA" id="ARBA00022982"/>
    </source>
</evidence>
<feature type="transmembrane region" description="Helical" evidence="17">
    <location>
        <begin position="369"/>
        <end position="392"/>
    </location>
</feature>
<evidence type="ECO:0000256" key="12">
    <source>
        <dbReference type="ARBA" id="ARBA00023027"/>
    </source>
</evidence>
<comment type="function">
    <text evidence="1">Core subunit of the mitochondrial membrane respiratory chain NADH dehydrogenase (Complex I) that is believed to belong to the minimal assembly required for catalysis. Complex I functions in the transfer of electrons from NADH to the respiratory chain. The immediate electron acceptor for the enzyme is believed to be ubiquinone.</text>
</comment>
<feature type="transmembrane region" description="Helical" evidence="17">
    <location>
        <begin position="105"/>
        <end position="126"/>
    </location>
</feature>
<keyword evidence="6 17" id="KW-0813">Transport</keyword>
<dbReference type="AlphaFoldDB" id="A0A343KJ65"/>
<comment type="function">
    <text evidence="17">Core subunit of the mitochondrial membrane respiratory chain NADH dehydrogenase (Complex I) which catalyzes electron transfer from NADH through the respiratory chain, using ubiquinone as an electron acceptor. Essential for the catalytic activity and assembly of complex I.</text>
</comment>
<dbReference type="GO" id="GO:0008137">
    <property type="term" value="F:NADH dehydrogenase (ubiquinone) activity"/>
    <property type="evidence" value="ECO:0007669"/>
    <property type="project" value="UniProtKB-UniRule"/>
</dbReference>
<dbReference type="GO" id="GO:0015990">
    <property type="term" value="P:electron transport coupled proton transport"/>
    <property type="evidence" value="ECO:0007669"/>
    <property type="project" value="TreeGrafter"/>
</dbReference>
<keyword evidence="7 17" id="KW-0679">Respiratory chain</keyword>
<dbReference type="EC" id="7.1.1.2" evidence="4 17"/>
<geneLocation type="mitochondrion" evidence="19"/>
<protein>
    <recommendedName>
        <fullName evidence="5 17">NADH-ubiquinone oxidoreductase chain 4</fullName>
        <ecNumber evidence="4 17">7.1.1.2</ecNumber>
    </recommendedName>
</protein>
<keyword evidence="10 17" id="KW-0249">Electron transport</keyword>
<comment type="catalytic activity">
    <reaction evidence="16 17">
        <text>a ubiquinone + NADH + 5 H(+)(in) = a ubiquinol + NAD(+) + 4 H(+)(out)</text>
        <dbReference type="Rhea" id="RHEA:29091"/>
        <dbReference type="Rhea" id="RHEA-COMP:9565"/>
        <dbReference type="Rhea" id="RHEA-COMP:9566"/>
        <dbReference type="ChEBI" id="CHEBI:15378"/>
        <dbReference type="ChEBI" id="CHEBI:16389"/>
        <dbReference type="ChEBI" id="CHEBI:17976"/>
        <dbReference type="ChEBI" id="CHEBI:57540"/>
        <dbReference type="ChEBI" id="CHEBI:57945"/>
        <dbReference type="EC" id="7.1.1.2"/>
    </reaction>
</comment>